<dbReference type="PIRSF" id="PIRSF006066">
    <property type="entry name" value="HI0050"/>
    <property type="match status" value="1"/>
</dbReference>
<evidence type="ECO:0000313" key="10">
    <source>
        <dbReference type="Proteomes" id="UP000245396"/>
    </source>
</evidence>
<keyword evidence="5 7" id="KW-1133">Transmembrane helix</keyword>
<evidence type="ECO:0000256" key="1">
    <source>
        <dbReference type="ARBA" id="ARBA00004429"/>
    </source>
</evidence>
<feature type="transmembrane region" description="Helical" evidence="7">
    <location>
        <begin position="144"/>
        <end position="169"/>
    </location>
</feature>
<comment type="caution">
    <text evidence="7">Lacks conserved residue(s) required for the propagation of feature annotation.</text>
</comment>
<feature type="domain" description="TRAP C4-dicarboxylate transport system permease DctM subunit" evidence="8">
    <location>
        <begin position="12"/>
        <end position="422"/>
    </location>
</feature>
<evidence type="ECO:0000259" key="8">
    <source>
        <dbReference type="Pfam" id="PF06808"/>
    </source>
</evidence>
<comment type="function">
    <text evidence="7">Part of the tripartite ATP-independent periplasmic (TRAP) transport system.</text>
</comment>
<evidence type="ECO:0000256" key="6">
    <source>
        <dbReference type="ARBA" id="ARBA00023136"/>
    </source>
</evidence>
<dbReference type="PANTHER" id="PTHR33362:SF5">
    <property type="entry name" value="C4-DICARBOXYLATE TRAP TRANSPORTER LARGE PERMEASE PROTEIN DCTM"/>
    <property type="match status" value="1"/>
</dbReference>
<evidence type="ECO:0000256" key="3">
    <source>
        <dbReference type="ARBA" id="ARBA00022519"/>
    </source>
</evidence>
<dbReference type="GO" id="GO:0005886">
    <property type="term" value="C:plasma membrane"/>
    <property type="evidence" value="ECO:0007669"/>
    <property type="project" value="UniProtKB-SubCell"/>
</dbReference>
<keyword evidence="2" id="KW-1003">Cell membrane</keyword>
<reference evidence="9 10" key="1">
    <citation type="submission" date="2018-05" db="EMBL/GenBank/DDBJ databases">
        <title>Genomic Encyclopedia of Type Strains, Phase IV (KMG-IV): sequencing the most valuable type-strain genomes for metagenomic binning, comparative biology and taxonomic classification.</title>
        <authorList>
            <person name="Goeker M."/>
        </authorList>
    </citation>
    <scope>NUCLEOTIDE SEQUENCE [LARGE SCALE GENOMIC DNA]</scope>
    <source>
        <strain evidence="9 10">DSM 6986</strain>
    </source>
</reference>
<feature type="transmembrane region" description="Helical" evidence="7">
    <location>
        <begin position="406"/>
        <end position="428"/>
    </location>
</feature>
<dbReference type="OrthoDB" id="8043430at2"/>
<dbReference type="NCBIfam" id="TIGR00786">
    <property type="entry name" value="dctM"/>
    <property type="match status" value="1"/>
</dbReference>
<comment type="caution">
    <text evidence="9">The sequence shown here is derived from an EMBL/GenBank/DDBJ whole genome shotgun (WGS) entry which is preliminary data.</text>
</comment>
<dbReference type="Proteomes" id="UP000245396">
    <property type="component" value="Unassembled WGS sequence"/>
</dbReference>
<dbReference type="RefSeq" id="WP_019171599.1">
    <property type="nucleotide sequence ID" value="NZ_QGGG01000005.1"/>
</dbReference>
<feature type="transmembrane region" description="Helical" evidence="7">
    <location>
        <begin position="97"/>
        <end position="124"/>
    </location>
</feature>
<keyword evidence="4 7" id="KW-0812">Transmembrane</keyword>
<feature type="transmembrane region" description="Helical" evidence="7">
    <location>
        <begin position="321"/>
        <end position="349"/>
    </location>
</feature>
<feature type="transmembrane region" description="Helical" evidence="7">
    <location>
        <begin position="275"/>
        <end position="301"/>
    </location>
</feature>
<gene>
    <name evidence="9" type="ORF">C7441_10521</name>
</gene>
<comment type="subunit">
    <text evidence="7">The complex comprises the extracytoplasmic solute receptor protein and the two transmembrane proteins.</text>
</comment>
<comment type="subcellular location">
    <subcellularLocation>
        <location evidence="1 7">Cell inner membrane</location>
        <topology evidence="1 7">Multi-pass membrane protein</topology>
    </subcellularLocation>
</comment>
<evidence type="ECO:0000256" key="5">
    <source>
        <dbReference type="ARBA" id="ARBA00022989"/>
    </source>
</evidence>
<sequence>MERIEIGFMGLFAVLALIGIRVPIGAAMGGVAFVGIWGMMGWRPAVGIAKAVPFHLIGDWNLSAIPMFLLMGFIAVEAGLTRGLFGAARILLARIPGGLASSTVVASALFASASGSSVATAAAFSRIAVPEMLDAKYNPGLATGSVAAAGTLGALIPPSVLMIVFGLLMDTSISTLFVAGIVPGILTAIMFILLITVRCYFNPNLAPATKVDVTREEKRALIADAWPLPVLIAGVMGGIFTGVFTATEAGAAGAFLAFMIALVRGRLSFPIVRKALVDTAAGSSTIFIIVLGAALFARFVALATIPTWVMGFFDGYSTLTVILLVCLLFLALGAFLESISIMLLTLPVLGPLLLSHDVNMIWFGVLTIKLLELGLVSPPVGMNVFVIKSSMGSRVSLGTIFKGVSWFVLADLVTLGLLIAFPFISLWLPSLMEMR</sequence>
<dbReference type="STRING" id="1192868.GCA_000304395_01982"/>
<keyword evidence="7" id="KW-0813">Transport</keyword>
<protein>
    <recommendedName>
        <fullName evidence="7">TRAP transporter large permease protein</fullName>
    </recommendedName>
</protein>
<dbReference type="InterPro" id="IPR004681">
    <property type="entry name" value="TRAP_DctM"/>
</dbReference>
<feature type="transmembrane region" description="Helical" evidence="7">
    <location>
        <begin position="12"/>
        <end position="40"/>
    </location>
</feature>
<dbReference type="GO" id="GO:0022857">
    <property type="term" value="F:transmembrane transporter activity"/>
    <property type="evidence" value="ECO:0007669"/>
    <property type="project" value="UniProtKB-UniRule"/>
</dbReference>
<dbReference type="AlphaFoldDB" id="A0A316C3T7"/>
<name>A0A316C3T7_PSESE</name>
<organism evidence="9 10">
    <name type="scientific">Pseudaminobacter salicylatoxidans</name>
    <dbReference type="NCBI Taxonomy" id="93369"/>
    <lineage>
        <taxon>Bacteria</taxon>
        <taxon>Pseudomonadati</taxon>
        <taxon>Pseudomonadota</taxon>
        <taxon>Alphaproteobacteria</taxon>
        <taxon>Hyphomicrobiales</taxon>
        <taxon>Phyllobacteriaceae</taxon>
        <taxon>Pseudaminobacter</taxon>
    </lineage>
</organism>
<evidence type="ECO:0000256" key="4">
    <source>
        <dbReference type="ARBA" id="ARBA00022692"/>
    </source>
</evidence>
<proteinExistence type="inferred from homology"/>
<accession>A0A316C3T7</accession>
<keyword evidence="3 7" id="KW-0997">Cell inner membrane</keyword>
<dbReference type="PANTHER" id="PTHR33362">
    <property type="entry name" value="SIALIC ACID TRAP TRANSPORTER PERMEASE PROTEIN SIAT-RELATED"/>
    <property type="match status" value="1"/>
</dbReference>
<feature type="transmembrane region" description="Helical" evidence="7">
    <location>
        <begin position="176"/>
        <end position="197"/>
    </location>
</feature>
<comment type="similarity">
    <text evidence="7">Belongs to the TRAP transporter large permease family.</text>
</comment>
<dbReference type="InterPro" id="IPR010656">
    <property type="entry name" value="DctM"/>
</dbReference>
<keyword evidence="10" id="KW-1185">Reference proteome</keyword>
<feature type="transmembrane region" description="Helical" evidence="7">
    <location>
        <begin position="60"/>
        <end position="85"/>
    </location>
</feature>
<evidence type="ECO:0000256" key="2">
    <source>
        <dbReference type="ARBA" id="ARBA00022475"/>
    </source>
</evidence>
<evidence type="ECO:0000256" key="7">
    <source>
        <dbReference type="RuleBase" id="RU369079"/>
    </source>
</evidence>
<keyword evidence="6 7" id="KW-0472">Membrane</keyword>
<dbReference type="EMBL" id="QGGG01000005">
    <property type="protein sequence ID" value="PWJ84405.1"/>
    <property type="molecule type" value="Genomic_DNA"/>
</dbReference>
<evidence type="ECO:0000313" key="9">
    <source>
        <dbReference type="EMBL" id="PWJ84405.1"/>
    </source>
</evidence>
<dbReference type="Pfam" id="PF06808">
    <property type="entry name" value="DctM"/>
    <property type="match status" value="1"/>
</dbReference>
<feature type="transmembrane region" description="Helical" evidence="7">
    <location>
        <begin position="230"/>
        <end position="263"/>
    </location>
</feature>